<organism evidence="2 3">
    <name type="scientific">Helianthus annuus</name>
    <name type="common">Common sunflower</name>
    <dbReference type="NCBI Taxonomy" id="4232"/>
    <lineage>
        <taxon>Eukaryota</taxon>
        <taxon>Viridiplantae</taxon>
        <taxon>Streptophyta</taxon>
        <taxon>Embryophyta</taxon>
        <taxon>Tracheophyta</taxon>
        <taxon>Spermatophyta</taxon>
        <taxon>Magnoliopsida</taxon>
        <taxon>eudicotyledons</taxon>
        <taxon>Gunneridae</taxon>
        <taxon>Pentapetalae</taxon>
        <taxon>asterids</taxon>
        <taxon>campanulids</taxon>
        <taxon>Asterales</taxon>
        <taxon>Asteraceae</taxon>
        <taxon>Asteroideae</taxon>
        <taxon>Heliantheae alliance</taxon>
        <taxon>Heliantheae</taxon>
        <taxon>Helianthus</taxon>
    </lineage>
</organism>
<comment type="caution">
    <text evidence="2">The sequence shown here is derived from an EMBL/GenBank/DDBJ whole genome shotgun (WGS) entry which is preliminary data.</text>
</comment>
<dbReference type="EMBL" id="MNCJ02000326">
    <property type="protein sequence ID" value="KAF5783448.1"/>
    <property type="molecule type" value="Genomic_DNA"/>
</dbReference>
<keyword evidence="3" id="KW-1185">Reference proteome</keyword>
<keyword evidence="1" id="KW-0472">Membrane</keyword>
<sequence>MSLHYVLRNVLGIVFYTWYLLSTFMFYTFFCNCLLHTVLYTFFNCLLYIAFYESYVILLYVSTRRAQPQRTARKILVFVYNKPLRVYQILVTYSNNLKNRIPWLLRHHPIFQKLTNPQMAFYASSTYKVTKAPHNFAK</sequence>
<keyword evidence="1" id="KW-0812">Transmembrane</keyword>
<evidence type="ECO:0000313" key="3">
    <source>
        <dbReference type="Proteomes" id="UP000215914"/>
    </source>
</evidence>
<accession>A0A9K3HRZ6</accession>
<feature type="transmembrane region" description="Helical" evidence="1">
    <location>
        <begin position="39"/>
        <end position="61"/>
    </location>
</feature>
<protein>
    <submittedName>
        <fullName evidence="2">Uncharacterized protein</fullName>
    </submittedName>
</protein>
<reference evidence="2" key="1">
    <citation type="journal article" date="2017" name="Nature">
        <title>The sunflower genome provides insights into oil metabolism, flowering and Asterid evolution.</title>
        <authorList>
            <person name="Badouin H."/>
            <person name="Gouzy J."/>
            <person name="Grassa C.J."/>
            <person name="Murat F."/>
            <person name="Staton S.E."/>
            <person name="Cottret L."/>
            <person name="Lelandais-Briere C."/>
            <person name="Owens G.L."/>
            <person name="Carrere S."/>
            <person name="Mayjonade B."/>
            <person name="Legrand L."/>
            <person name="Gill N."/>
            <person name="Kane N.C."/>
            <person name="Bowers J.E."/>
            <person name="Hubner S."/>
            <person name="Bellec A."/>
            <person name="Berard A."/>
            <person name="Berges H."/>
            <person name="Blanchet N."/>
            <person name="Boniface M.C."/>
            <person name="Brunel D."/>
            <person name="Catrice O."/>
            <person name="Chaidir N."/>
            <person name="Claudel C."/>
            <person name="Donnadieu C."/>
            <person name="Faraut T."/>
            <person name="Fievet G."/>
            <person name="Helmstetter N."/>
            <person name="King M."/>
            <person name="Knapp S.J."/>
            <person name="Lai Z."/>
            <person name="Le Paslier M.C."/>
            <person name="Lippi Y."/>
            <person name="Lorenzon L."/>
            <person name="Mandel J.R."/>
            <person name="Marage G."/>
            <person name="Marchand G."/>
            <person name="Marquand E."/>
            <person name="Bret-Mestries E."/>
            <person name="Morien E."/>
            <person name="Nambeesan S."/>
            <person name="Nguyen T."/>
            <person name="Pegot-Espagnet P."/>
            <person name="Pouilly N."/>
            <person name="Raftis F."/>
            <person name="Sallet E."/>
            <person name="Schiex T."/>
            <person name="Thomas J."/>
            <person name="Vandecasteele C."/>
            <person name="Vares D."/>
            <person name="Vear F."/>
            <person name="Vautrin S."/>
            <person name="Crespi M."/>
            <person name="Mangin B."/>
            <person name="Burke J.M."/>
            <person name="Salse J."/>
            <person name="Munos S."/>
            <person name="Vincourt P."/>
            <person name="Rieseberg L.H."/>
            <person name="Langlade N.B."/>
        </authorList>
    </citation>
    <scope>NUCLEOTIDE SEQUENCE</scope>
    <source>
        <tissue evidence="2">Leaves</tissue>
    </source>
</reference>
<dbReference type="Gramene" id="mRNA:HanXRQr2_Chr11g0508081">
    <property type="protein sequence ID" value="CDS:HanXRQr2_Chr11g0508081.1"/>
    <property type="gene ID" value="HanXRQr2_Chr11g0508081"/>
</dbReference>
<name>A0A9K3HRZ6_HELAN</name>
<evidence type="ECO:0000313" key="2">
    <source>
        <dbReference type="EMBL" id="KAF5783448.1"/>
    </source>
</evidence>
<feature type="transmembrane region" description="Helical" evidence="1">
    <location>
        <begin position="7"/>
        <end position="27"/>
    </location>
</feature>
<proteinExistence type="predicted"/>
<keyword evidence="1" id="KW-1133">Transmembrane helix</keyword>
<dbReference type="Proteomes" id="UP000215914">
    <property type="component" value="Unassembled WGS sequence"/>
</dbReference>
<evidence type="ECO:0000256" key="1">
    <source>
        <dbReference type="SAM" id="Phobius"/>
    </source>
</evidence>
<gene>
    <name evidence="2" type="ORF">HanXRQr2_Chr11g0508081</name>
</gene>
<dbReference type="AlphaFoldDB" id="A0A9K3HRZ6"/>
<reference evidence="2" key="2">
    <citation type="submission" date="2020-06" db="EMBL/GenBank/DDBJ databases">
        <title>Helianthus annuus Genome sequencing and assembly Release 2.</title>
        <authorList>
            <person name="Gouzy J."/>
            <person name="Langlade N."/>
            <person name="Munos S."/>
        </authorList>
    </citation>
    <scope>NUCLEOTIDE SEQUENCE</scope>
    <source>
        <tissue evidence="2">Leaves</tissue>
    </source>
</reference>